<name>A0A915IHI6_ROMCU</name>
<accession>A0A915IHI6</accession>
<protein>
    <submittedName>
        <fullName evidence="2">Uncharacterized protein</fullName>
    </submittedName>
</protein>
<dbReference type="Proteomes" id="UP000887565">
    <property type="component" value="Unplaced"/>
</dbReference>
<organism evidence="1 2">
    <name type="scientific">Romanomermis culicivorax</name>
    <name type="common">Nematode worm</name>
    <dbReference type="NCBI Taxonomy" id="13658"/>
    <lineage>
        <taxon>Eukaryota</taxon>
        <taxon>Metazoa</taxon>
        <taxon>Ecdysozoa</taxon>
        <taxon>Nematoda</taxon>
        <taxon>Enoplea</taxon>
        <taxon>Dorylaimia</taxon>
        <taxon>Mermithida</taxon>
        <taxon>Mermithoidea</taxon>
        <taxon>Mermithidae</taxon>
        <taxon>Romanomermis</taxon>
    </lineage>
</organism>
<keyword evidence="1" id="KW-1185">Reference proteome</keyword>
<dbReference type="AlphaFoldDB" id="A0A915IHI6"/>
<dbReference type="WBParaSite" id="nRc.2.0.1.t13269-RA">
    <property type="protein sequence ID" value="nRc.2.0.1.t13269-RA"/>
    <property type="gene ID" value="nRc.2.0.1.g13269"/>
</dbReference>
<evidence type="ECO:0000313" key="1">
    <source>
        <dbReference type="Proteomes" id="UP000887565"/>
    </source>
</evidence>
<reference evidence="2" key="1">
    <citation type="submission" date="2022-11" db="UniProtKB">
        <authorList>
            <consortium name="WormBaseParasite"/>
        </authorList>
    </citation>
    <scope>IDENTIFICATION</scope>
</reference>
<proteinExistence type="predicted"/>
<evidence type="ECO:0000313" key="2">
    <source>
        <dbReference type="WBParaSite" id="nRc.2.0.1.t13269-RA"/>
    </source>
</evidence>
<sequence length="73" mass="8526">MDYNGNQCSINNGKQCKLTASQQRVGDALKRVLPVYHENRRKGIQNQLYPSPYYAPYFGYNLHMDRNEKVINC</sequence>